<dbReference type="STRING" id="1196081.A0A364KVR6"/>
<dbReference type="PANTHER" id="PTHR38791">
    <property type="entry name" value="ZN(II)2CYS6 TRANSCRIPTION FACTOR (EUROFUNG)-RELATED-RELATED"/>
    <property type="match status" value="1"/>
</dbReference>
<dbReference type="Proteomes" id="UP000249363">
    <property type="component" value="Unassembled WGS sequence"/>
</dbReference>
<keyword evidence="2" id="KW-1185">Reference proteome</keyword>
<evidence type="ECO:0000313" key="2">
    <source>
        <dbReference type="Proteomes" id="UP000249363"/>
    </source>
</evidence>
<sequence length="436" mass="49436">MVLIEQPKRMPFSVSQMIDDYASAFFFAKHVFRESGVARGHFEFLAAYTTGLDTNETLFTSLKAATLAAYGLKFCYPALVQRSRIYYGLALNGLRTAMQSLTEATKSTTIVAMMLLGTFETLNCENINSLSSTDAHMSGAMRCISFRANQILKSHHGLQLFLQTSWCRLVTSILRSRPIPEELIETRRQAAKYLSTDDPAWKLSEIMEKLAKFRAELKLRVPCDNIEVVNIAAGLDQDLSTLAENMPVEWDFQRILAEQDPELVFGSYYHVYPDLWMACIWNFIRACRLVLLKEIRSRAGSSPDVILLDLSSRHDCNYAELDTVVEFLTSEICATVPQFCDYLQDLHVEVPITKTEVPTTASVYHLFWPLLNAAQSTSLDSQRCWIIDRCRNIGHTTGIQQVFALADFLETREDIDSWVDRNDEEKLSSLNIGRGA</sequence>
<organism evidence="1 2">
    <name type="scientific">Talaromyces amestolkiae</name>
    <dbReference type="NCBI Taxonomy" id="1196081"/>
    <lineage>
        <taxon>Eukaryota</taxon>
        <taxon>Fungi</taxon>
        <taxon>Dikarya</taxon>
        <taxon>Ascomycota</taxon>
        <taxon>Pezizomycotina</taxon>
        <taxon>Eurotiomycetes</taxon>
        <taxon>Eurotiomycetidae</taxon>
        <taxon>Eurotiales</taxon>
        <taxon>Trichocomaceae</taxon>
        <taxon>Talaromyces</taxon>
        <taxon>Talaromyces sect. Talaromyces</taxon>
    </lineage>
</organism>
<evidence type="ECO:0000313" key="1">
    <source>
        <dbReference type="EMBL" id="RAO67634.1"/>
    </source>
</evidence>
<dbReference type="OrthoDB" id="5429770at2759"/>
<dbReference type="EMBL" id="MIKG01000006">
    <property type="protein sequence ID" value="RAO67634.1"/>
    <property type="molecule type" value="Genomic_DNA"/>
</dbReference>
<gene>
    <name evidence="1" type="ORF">BHQ10_003646</name>
</gene>
<accession>A0A364KVR6</accession>
<dbReference type="GeneID" id="63792862"/>
<dbReference type="RefSeq" id="XP_040732150.1">
    <property type="nucleotide sequence ID" value="XM_040875925.1"/>
</dbReference>
<comment type="caution">
    <text evidence="1">The sequence shown here is derived from an EMBL/GenBank/DDBJ whole genome shotgun (WGS) entry which is preliminary data.</text>
</comment>
<reference evidence="1 2" key="1">
    <citation type="journal article" date="2017" name="Biotechnol. Biofuels">
        <title>Differential beta-glucosidase expression as a function of carbon source availability in Talaromyces amestolkiae: a genomic and proteomic approach.</title>
        <authorList>
            <person name="de Eugenio L.I."/>
            <person name="Mendez-Liter J.A."/>
            <person name="Nieto-Dominguez M."/>
            <person name="Alonso L."/>
            <person name="Gil-Munoz J."/>
            <person name="Barriuso J."/>
            <person name="Prieto A."/>
            <person name="Martinez M.J."/>
        </authorList>
    </citation>
    <scope>NUCLEOTIDE SEQUENCE [LARGE SCALE GENOMIC DNA]</scope>
    <source>
        <strain evidence="1 2">CIB</strain>
    </source>
</reference>
<protein>
    <submittedName>
        <fullName evidence="1">Uncharacterized protein</fullName>
    </submittedName>
</protein>
<dbReference type="AlphaFoldDB" id="A0A364KVR6"/>
<proteinExistence type="predicted"/>
<name>A0A364KVR6_TALAM</name>
<dbReference type="InterPro" id="IPR053175">
    <property type="entry name" value="DHMBA_Reg_Transcription_Factor"/>
</dbReference>